<keyword evidence="2" id="KW-1185">Reference proteome</keyword>
<evidence type="ECO:0000313" key="2">
    <source>
        <dbReference type="Proteomes" id="UP000184480"/>
    </source>
</evidence>
<dbReference type="AlphaFoldDB" id="A0A1M5HXW7"/>
<reference evidence="2" key="1">
    <citation type="submission" date="2016-11" db="EMBL/GenBank/DDBJ databases">
        <authorList>
            <person name="Varghese N."/>
            <person name="Submissions S."/>
        </authorList>
    </citation>
    <scope>NUCLEOTIDE SEQUENCE [LARGE SCALE GENOMIC DNA]</scope>
    <source>
        <strain evidence="2">DSM 27370</strain>
    </source>
</reference>
<evidence type="ECO:0000313" key="1">
    <source>
        <dbReference type="EMBL" id="SHG20834.1"/>
    </source>
</evidence>
<feature type="non-terminal residue" evidence="1">
    <location>
        <position position="105"/>
    </location>
</feature>
<proteinExistence type="predicted"/>
<dbReference type="Proteomes" id="UP000184480">
    <property type="component" value="Unassembled WGS sequence"/>
</dbReference>
<dbReference type="EMBL" id="FQUC01000017">
    <property type="protein sequence ID" value="SHG20834.1"/>
    <property type="molecule type" value="Genomic_DNA"/>
</dbReference>
<name>A0A1M5HXW7_9BACT</name>
<accession>A0A1M5HXW7</accession>
<gene>
    <name evidence="1" type="ORF">SAMN05444362_11782</name>
</gene>
<organism evidence="1 2">
    <name type="scientific">Dysgonomonas macrotermitis</name>
    <dbReference type="NCBI Taxonomy" id="1346286"/>
    <lineage>
        <taxon>Bacteria</taxon>
        <taxon>Pseudomonadati</taxon>
        <taxon>Bacteroidota</taxon>
        <taxon>Bacteroidia</taxon>
        <taxon>Bacteroidales</taxon>
        <taxon>Dysgonomonadaceae</taxon>
        <taxon>Dysgonomonas</taxon>
    </lineage>
</organism>
<protein>
    <submittedName>
        <fullName evidence="1">Uncharacterized protein</fullName>
    </submittedName>
</protein>
<sequence length="105" mass="11893">MGEKCDKCNKELTYAILTIIDGYCWKCHSKMKVAVVRGEVDRNRSTAGPDEFSKLELEIAQSNGVIIKEQYSKTMDESYLVNCCAKCNSFIGNFFLHADYMFPAS</sequence>